<keyword evidence="11" id="KW-0964">Secreted</keyword>
<comment type="catalytic activity">
    <reaction evidence="35">
        <text>L-glutaminyl-[protein] + H2O = L-glutamyl-[protein] + NH4(+)</text>
        <dbReference type="Rhea" id="RHEA:16441"/>
        <dbReference type="Rhea" id="RHEA-COMP:10207"/>
        <dbReference type="Rhea" id="RHEA-COMP:10208"/>
        <dbReference type="ChEBI" id="CHEBI:15377"/>
        <dbReference type="ChEBI" id="CHEBI:28938"/>
        <dbReference type="ChEBI" id="CHEBI:29973"/>
        <dbReference type="ChEBI" id="CHEBI:30011"/>
        <dbReference type="EC" id="3.5.1.44"/>
    </reaction>
    <physiologicalReaction direction="left-to-right" evidence="35">
        <dbReference type="Rhea" id="RHEA:16442"/>
    </physiologicalReaction>
</comment>
<evidence type="ECO:0000256" key="33">
    <source>
        <dbReference type="ARBA" id="ARBA00043104"/>
    </source>
</evidence>
<dbReference type="EC" id="3.5.1.44" evidence="25"/>
<sequence length="324" mass="36310">MSPVLDVNRVDLDHAINHKDHQTDFSEPECLFVRRGQIFTISLHLNSGQYNEGKDTLTITAEIGAQPSENDGTRAVFRVSDTIDEASWGAKASSRTAGVLTLSISSAPSAPIGHYTLFLDQEGQRQVKLGQFVLLYNPWCPRDSVYLDDEDKLEEYVLSQDGLIYVINLALPWIFGQFQQGILDICLKLLGIDPAGVQGCGATGNPVYVTRLLSGLIHKHVLWGNWNDTSDGVNPEEWQSSVEILQRWDMEKSLVRYGQCWVFAAVNCTVSRALGIPCRVIINFDSAHDTDGNLTIDKYVDKYGRPSKETRDSTWFVLQSWINR</sequence>
<comment type="subcellular location">
    <subcellularLocation>
        <location evidence="4">Cell membrane</location>
    </subcellularLocation>
    <subcellularLocation>
        <location evidence="5">Chromosome</location>
    </subcellularLocation>
    <subcellularLocation>
        <location evidence="7">Cytoplasm</location>
        <location evidence="7">Cytosol</location>
    </subcellularLocation>
    <subcellularLocation>
        <location evidence="3">Mitochondrion</location>
    </subcellularLocation>
    <subcellularLocation>
        <location evidence="2">Nucleus</location>
    </subcellularLocation>
    <subcellularLocation>
        <location evidence="6">Secreted</location>
        <location evidence="6">Extracellular space</location>
        <location evidence="6">Extracellular matrix</location>
    </subcellularLocation>
</comment>
<dbReference type="Proteomes" id="UP000515152">
    <property type="component" value="Chromosome 5"/>
</dbReference>
<comment type="catalytic activity">
    <reaction evidence="36">
        <text>L-glutaminyl-[protein] + histamine = 5-histaminyl-L-glutamyl-[protein] + NH4(+)</text>
        <dbReference type="Rhea" id="RHEA:66564"/>
        <dbReference type="Rhea" id="RHEA-COMP:10207"/>
        <dbReference type="Rhea" id="RHEA-COMP:17056"/>
        <dbReference type="ChEBI" id="CHEBI:28938"/>
        <dbReference type="ChEBI" id="CHEBI:30011"/>
        <dbReference type="ChEBI" id="CHEBI:58432"/>
        <dbReference type="ChEBI" id="CHEBI:167179"/>
    </reaction>
    <physiologicalReaction direction="left-to-right" evidence="36">
        <dbReference type="Rhea" id="RHEA:66565"/>
    </physiologicalReaction>
</comment>
<keyword evidence="12" id="KW-0272">Extracellular matrix</keyword>
<evidence type="ECO:0000256" key="12">
    <source>
        <dbReference type="ARBA" id="ARBA00022530"/>
    </source>
</evidence>
<evidence type="ECO:0000256" key="15">
    <source>
        <dbReference type="ARBA" id="ARBA00022741"/>
    </source>
</evidence>
<dbReference type="GO" id="GO:0005886">
    <property type="term" value="C:plasma membrane"/>
    <property type="evidence" value="ECO:0007669"/>
    <property type="project" value="UniProtKB-SubCell"/>
</dbReference>
<evidence type="ECO:0000256" key="19">
    <source>
        <dbReference type="ARBA" id="ARBA00023136"/>
    </source>
</evidence>
<evidence type="ECO:0000256" key="10">
    <source>
        <dbReference type="ARBA" id="ARBA00022475"/>
    </source>
</evidence>
<dbReference type="GO" id="GO:0005634">
    <property type="term" value="C:nucleus"/>
    <property type="evidence" value="ECO:0007669"/>
    <property type="project" value="UniProtKB-SubCell"/>
</dbReference>
<dbReference type="GO" id="GO:0050568">
    <property type="term" value="F:protein-glutamine glutaminase activity"/>
    <property type="evidence" value="ECO:0007669"/>
    <property type="project" value="UniProtKB-EC"/>
</dbReference>
<dbReference type="GO" id="GO:0008233">
    <property type="term" value="F:peptidase activity"/>
    <property type="evidence" value="ECO:0007669"/>
    <property type="project" value="UniProtKB-KW"/>
</dbReference>
<dbReference type="InterPro" id="IPR013783">
    <property type="entry name" value="Ig-like_fold"/>
</dbReference>
<dbReference type="InterPro" id="IPR001102">
    <property type="entry name" value="Transglutaminase_N"/>
</dbReference>
<dbReference type="Gene3D" id="2.60.40.10">
    <property type="entry name" value="Immunoglobulins"/>
    <property type="match status" value="1"/>
</dbReference>
<evidence type="ECO:0000256" key="17">
    <source>
        <dbReference type="ARBA" id="ARBA00023128"/>
    </source>
</evidence>
<proteinExistence type="inferred from homology"/>
<evidence type="ECO:0000256" key="25">
    <source>
        <dbReference type="ARBA" id="ARBA00039019"/>
    </source>
</evidence>
<dbReference type="GeneID" id="105901813"/>
<keyword evidence="10" id="KW-1003">Cell membrane</keyword>
<comment type="similarity">
    <text evidence="8">Belongs to the transglutaminase superfamily. Transglutaminase family.</text>
</comment>
<gene>
    <name evidence="41" type="primary">tgm2b</name>
</gene>
<keyword evidence="16" id="KW-0106">Calcium</keyword>
<evidence type="ECO:0000256" key="30">
    <source>
        <dbReference type="ARBA" id="ARBA00042105"/>
    </source>
</evidence>
<dbReference type="PANTHER" id="PTHR11590">
    <property type="entry name" value="PROTEIN-GLUTAMINE GAMMA-GLUTAMYLTRANSFERASE"/>
    <property type="match status" value="1"/>
</dbReference>
<dbReference type="SUPFAM" id="SSF54001">
    <property type="entry name" value="Cysteine proteinases"/>
    <property type="match status" value="1"/>
</dbReference>
<dbReference type="GO" id="GO:0005525">
    <property type="term" value="F:GTP binding"/>
    <property type="evidence" value="ECO:0007669"/>
    <property type="project" value="UniProtKB-KW"/>
</dbReference>
<evidence type="ECO:0000256" key="16">
    <source>
        <dbReference type="ARBA" id="ARBA00022837"/>
    </source>
</evidence>
<dbReference type="GO" id="GO:0005829">
    <property type="term" value="C:cytosol"/>
    <property type="evidence" value="ECO:0007669"/>
    <property type="project" value="UniProtKB-SubCell"/>
</dbReference>
<evidence type="ECO:0000256" key="37">
    <source>
        <dbReference type="ARBA" id="ARBA00048230"/>
    </source>
</evidence>
<dbReference type="AlphaFoldDB" id="A0A6P8F5W9"/>
<evidence type="ECO:0000256" key="8">
    <source>
        <dbReference type="ARBA" id="ARBA00005968"/>
    </source>
</evidence>
<accession>A0A6P8F5W9</accession>
<evidence type="ECO:0000256" key="23">
    <source>
        <dbReference type="ARBA" id="ARBA00036377"/>
    </source>
</evidence>
<evidence type="ECO:0000256" key="28">
    <source>
        <dbReference type="ARBA" id="ARBA00041677"/>
    </source>
</evidence>
<evidence type="ECO:0000256" key="32">
    <source>
        <dbReference type="ARBA" id="ARBA00042912"/>
    </source>
</evidence>
<dbReference type="PANTHER" id="PTHR11590:SF6">
    <property type="entry name" value="PROTEIN-GLUTAMINE GAMMA-GLUTAMYLTRANSFERASE 2"/>
    <property type="match status" value="1"/>
</dbReference>
<evidence type="ECO:0000256" key="26">
    <source>
        <dbReference type="ARBA" id="ARBA00040561"/>
    </source>
</evidence>
<dbReference type="InterPro" id="IPR013808">
    <property type="entry name" value="Transglutaminase_AS"/>
</dbReference>
<dbReference type="Pfam" id="PF00868">
    <property type="entry name" value="Transglut_N"/>
    <property type="match status" value="1"/>
</dbReference>
<evidence type="ECO:0000256" key="21">
    <source>
        <dbReference type="ARBA" id="ARBA00023315"/>
    </source>
</evidence>
<keyword evidence="13" id="KW-0378">Hydrolase</keyword>
<dbReference type="KEGG" id="char:105901813"/>
<evidence type="ECO:0000256" key="31">
    <source>
        <dbReference type="ARBA" id="ARBA00042239"/>
    </source>
</evidence>
<evidence type="ECO:0000313" key="41">
    <source>
        <dbReference type="RefSeq" id="XP_031423873.1"/>
    </source>
</evidence>
<dbReference type="EC" id="2.3.2.13" evidence="22"/>
<evidence type="ECO:0000256" key="5">
    <source>
        <dbReference type="ARBA" id="ARBA00004286"/>
    </source>
</evidence>
<dbReference type="SUPFAM" id="SSF81296">
    <property type="entry name" value="E set domains"/>
    <property type="match status" value="1"/>
</dbReference>
<evidence type="ECO:0000256" key="9">
    <source>
        <dbReference type="ARBA" id="ARBA00022454"/>
    </source>
</evidence>
<evidence type="ECO:0000256" key="13">
    <source>
        <dbReference type="ARBA" id="ARBA00022670"/>
    </source>
</evidence>
<dbReference type="GO" id="GO:0005739">
    <property type="term" value="C:mitochondrion"/>
    <property type="evidence" value="ECO:0007669"/>
    <property type="project" value="UniProtKB-SubCell"/>
</dbReference>
<keyword evidence="9" id="KW-0158">Chromosome</keyword>
<keyword evidence="14" id="KW-0808">Transferase</keyword>
<comment type="catalytic activity">
    <reaction evidence="23">
        <text>L-glutaminyl-[protein] + serotonin = 5-serotonyl-L-glutamyl-[protein] + NH4(+)</text>
        <dbReference type="Rhea" id="RHEA:66552"/>
        <dbReference type="Rhea" id="RHEA-COMP:10207"/>
        <dbReference type="Rhea" id="RHEA-COMP:17052"/>
        <dbReference type="ChEBI" id="CHEBI:28938"/>
        <dbReference type="ChEBI" id="CHEBI:30011"/>
        <dbReference type="ChEBI" id="CHEBI:167174"/>
        <dbReference type="ChEBI" id="CHEBI:350546"/>
    </reaction>
    <physiologicalReaction direction="left-to-right" evidence="23">
        <dbReference type="Rhea" id="RHEA:66553"/>
    </physiologicalReaction>
</comment>
<evidence type="ECO:0000256" key="24">
    <source>
        <dbReference type="ARBA" id="ARBA00036876"/>
    </source>
</evidence>
<evidence type="ECO:0000256" key="7">
    <source>
        <dbReference type="ARBA" id="ARBA00004514"/>
    </source>
</evidence>
<feature type="domain" description="Transglutaminase-like" evidence="39">
    <location>
        <begin position="252"/>
        <end position="324"/>
    </location>
</feature>
<dbReference type="GO" id="GO:0003810">
    <property type="term" value="F:protein-glutamine gamma-glutamyltransferase activity"/>
    <property type="evidence" value="ECO:0007669"/>
    <property type="project" value="UniProtKB-EC"/>
</dbReference>
<evidence type="ECO:0000256" key="3">
    <source>
        <dbReference type="ARBA" id="ARBA00004173"/>
    </source>
</evidence>
<dbReference type="CTD" id="323856"/>
<keyword evidence="15" id="KW-0547">Nucleotide-binding</keyword>
<evidence type="ECO:0000256" key="14">
    <source>
        <dbReference type="ARBA" id="ARBA00022679"/>
    </source>
</evidence>
<comment type="catalytic activity">
    <reaction evidence="37">
        <text>L-glutaminyl-[protein] + (R)-noradrenaline = 5-(R)-noradrenalinyl-L-glutamyl-[protein] + NH4(+)</text>
        <dbReference type="Rhea" id="RHEA:66560"/>
        <dbReference type="Rhea" id="RHEA-COMP:10207"/>
        <dbReference type="Rhea" id="RHEA-COMP:17054"/>
        <dbReference type="ChEBI" id="CHEBI:28938"/>
        <dbReference type="ChEBI" id="CHEBI:30011"/>
        <dbReference type="ChEBI" id="CHEBI:72587"/>
        <dbReference type="ChEBI" id="CHEBI:167178"/>
    </reaction>
    <physiologicalReaction direction="left-to-right" evidence="37">
        <dbReference type="Rhea" id="RHEA:66561"/>
    </physiologicalReaction>
</comment>
<keyword evidence="20" id="KW-0539">Nucleus</keyword>
<evidence type="ECO:0000256" key="38">
    <source>
        <dbReference type="ARBA" id="ARBA00048365"/>
    </source>
</evidence>
<keyword evidence="17" id="KW-0496">Mitochondrion</keyword>
<evidence type="ECO:0000256" key="2">
    <source>
        <dbReference type="ARBA" id="ARBA00004123"/>
    </source>
</evidence>
<dbReference type="GO" id="GO:0007399">
    <property type="term" value="P:nervous system development"/>
    <property type="evidence" value="ECO:0007669"/>
    <property type="project" value="UniProtKB-ARBA"/>
</dbReference>
<evidence type="ECO:0000256" key="22">
    <source>
        <dbReference type="ARBA" id="ARBA00024222"/>
    </source>
</evidence>
<dbReference type="OrthoDB" id="437511at2759"/>
<dbReference type="SMART" id="SM00460">
    <property type="entry name" value="TGc"/>
    <property type="match status" value="1"/>
</dbReference>
<keyword evidence="21" id="KW-0012">Acyltransferase</keyword>
<evidence type="ECO:0000256" key="1">
    <source>
        <dbReference type="ARBA" id="ARBA00001913"/>
    </source>
</evidence>
<dbReference type="InterPro" id="IPR014756">
    <property type="entry name" value="Ig_E-set"/>
</dbReference>
<comment type="catalytic activity">
    <reaction evidence="24">
        <text>L-glutaminyl-[protein] + L-lysyl-[protein] = [protein]-L-lysyl-N(6)-5-L-glutamyl-[protein] + NH4(+)</text>
        <dbReference type="Rhea" id="RHEA:54816"/>
        <dbReference type="Rhea" id="RHEA-COMP:9752"/>
        <dbReference type="Rhea" id="RHEA-COMP:10207"/>
        <dbReference type="Rhea" id="RHEA-COMP:14005"/>
        <dbReference type="ChEBI" id="CHEBI:28938"/>
        <dbReference type="ChEBI" id="CHEBI:29969"/>
        <dbReference type="ChEBI" id="CHEBI:30011"/>
        <dbReference type="ChEBI" id="CHEBI:138370"/>
        <dbReference type="EC" id="2.3.2.13"/>
    </reaction>
    <physiologicalReaction direction="left-to-right" evidence="24">
        <dbReference type="Rhea" id="RHEA:54817"/>
    </physiologicalReaction>
</comment>
<keyword evidence="40" id="KW-1185">Reference proteome</keyword>
<evidence type="ECO:0000256" key="4">
    <source>
        <dbReference type="ARBA" id="ARBA00004236"/>
    </source>
</evidence>
<protein>
    <recommendedName>
        <fullName evidence="26">Protein-glutamine gamma-glutamyltransferase 2</fullName>
        <ecNumber evidence="22">2.3.2.13</ecNumber>
        <ecNumber evidence="25">3.5.1.44</ecNumber>
    </recommendedName>
    <alternativeName>
        <fullName evidence="29">Isopeptidase TGM2</fullName>
    </alternativeName>
    <alternativeName>
        <fullName evidence="31">Protein-glutamine deamidase TGM2</fullName>
    </alternativeName>
    <alternativeName>
        <fullName evidence="30">Protein-glutamine dopaminyltransferase TGM2</fullName>
    </alternativeName>
    <alternativeName>
        <fullName evidence="33">Protein-glutamine histaminyltransferase TGM2</fullName>
    </alternativeName>
    <alternativeName>
        <fullName evidence="34">Protein-glutamine noradrenalinyltransferase TGM2</fullName>
    </alternativeName>
    <alternativeName>
        <fullName evidence="32">Protein-glutamine serotonyltransferase TGM2</fullName>
    </alternativeName>
    <alternativeName>
        <fullName evidence="28">Tissue transglutaminase</fullName>
    </alternativeName>
    <alternativeName>
        <fullName evidence="27">Transglutaminase-2</fullName>
    </alternativeName>
</protein>
<evidence type="ECO:0000256" key="27">
    <source>
        <dbReference type="ARBA" id="ARBA00041650"/>
    </source>
</evidence>
<dbReference type="GO" id="GO:0006508">
    <property type="term" value="P:proteolysis"/>
    <property type="evidence" value="ECO:0007669"/>
    <property type="project" value="UniProtKB-KW"/>
</dbReference>
<evidence type="ECO:0000259" key="39">
    <source>
        <dbReference type="SMART" id="SM00460"/>
    </source>
</evidence>
<keyword evidence="18" id="KW-0342">GTP-binding</keyword>
<evidence type="ECO:0000256" key="34">
    <source>
        <dbReference type="ARBA" id="ARBA00043138"/>
    </source>
</evidence>
<dbReference type="InterPro" id="IPR002931">
    <property type="entry name" value="Transglutaminase-like"/>
</dbReference>
<evidence type="ECO:0000256" key="35">
    <source>
        <dbReference type="ARBA" id="ARBA00047868"/>
    </source>
</evidence>
<comment type="cofactor">
    <cofactor evidence="1">
        <name>Ca(2+)</name>
        <dbReference type="ChEBI" id="CHEBI:29108"/>
    </cofactor>
</comment>
<dbReference type="InterPro" id="IPR050779">
    <property type="entry name" value="Transglutaminase"/>
</dbReference>
<evidence type="ECO:0000256" key="29">
    <source>
        <dbReference type="ARBA" id="ARBA00042099"/>
    </source>
</evidence>
<dbReference type="RefSeq" id="XP_031423873.1">
    <property type="nucleotide sequence ID" value="XM_031568013.1"/>
</dbReference>
<evidence type="ECO:0000256" key="18">
    <source>
        <dbReference type="ARBA" id="ARBA00023134"/>
    </source>
</evidence>
<name>A0A6P8F5W9_CLUHA</name>
<evidence type="ECO:0000256" key="36">
    <source>
        <dbReference type="ARBA" id="ARBA00047876"/>
    </source>
</evidence>
<keyword evidence="19" id="KW-0472">Membrane</keyword>
<dbReference type="GO" id="GO:0005694">
    <property type="term" value="C:chromosome"/>
    <property type="evidence" value="ECO:0007669"/>
    <property type="project" value="UniProtKB-SubCell"/>
</dbReference>
<evidence type="ECO:0000256" key="6">
    <source>
        <dbReference type="ARBA" id="ARBA00004498"/>
    </source>
</evidence>
<comment type="catalytic activity">
    <reaction evidence="38">
        <text>L-glutaminyl-[protein] + dopamine = 5-dopaminyl-L-glutamyl-[protein] + NH4(+)</text>
        <dbReference type="Rhea" id="RHEA:66556"/>
        <dbReference type="Rhea" id="RHEA-COMP:10207"/>
        <dbReference type="Rhea" id="RHEA-COMP:17053"/>
        <dbReference type="ChEBI" id="CHEBI:28938"/>
        <dbReference type="ChEBI" id="CHEBI:30011"/>
        <dbReference type="ChEBI" id="CHEBI:59905"/>
        <dbReference type="ChEBI" id="CHEBI:167175"/>
    </reaction>
    <physiologicalReaction direction="left-to-right" evidence="38">
        <dbReference type="Rhea" id="RHEA:66557"/>
    </physiologicalReaction>
</comment>
<dbReference type="InterPro" id="IPR036985">
    <property type="entry name" value="Transglutaminase-like_sf"/>
</dbReference>
<organism evidence="40 41">
    <name type="scientific">Clupea harengus</name>
    <name type="common">Atlantic herring</name>
    <dbReference type="NCBI Taxonomy" id="7950"/>
    <lineage>
        <taxon>Eukaryota</taxon>
        <taxon>Metazoa</taxon>
        <taxon>Chordata</taxon>
        <taxon>Craniata</taxon>
        <taxon>Vertebrata</taxon>
        <taxon>Euteleostomi</taxon>
        <taxon>Actinopterygii</taxon>
        <taxon>Neopterygii</taxon>
        <taxon>Teleostei</taxon>
        <taxon>Clupei</taxon>
        <taxon>Clupeiformes</taxon>
        <taxon>Clupeoidei</taxon>
        <taxon>Clupeidae</taxon>
        <taxon>Clupea</taxon>
    </lineage>
</organism>
<reference evidence="41" key="1">
    <citation type="submission" date="2025-08" db="UniProtKB">
        <authorList>
            <consortium name="RefSeq"/>
        </authorList>
    </citation>
    <scope>IDENTIFICATION</scope>
</reference>
<dbReference type="Pfam" id="PF01841">
    <property type="entry name" value="Transglut_core"/>
    <property type="match status" value="1"/>
</dbReference>
<dbReference type="Gene3D" id="3.90.260.10">
    <property type="entry name" value="Transglutaminase-like"/>
    <property type="match status" value="1"/>
</dbReference>
<dbReference type="PROSITE" id="PS00547">
    <property type="entry name" value="TRANSGLUTAMINASES"/>
    <property type="match status" value="1"/>
</dbReference>
<dbReference type="FunFam" id="2.60.40.10:FF:000278">
    <property type="entry name" value="Protein-glutamine gamma-glutamyltransferase 2"/>
    <property type="match status" value="1"/>
</dbReference>
<evidence type="ECO:0000313" key="40">
    <source>
        <dbReference type="Proteomes" id="UP000515152"/>
    </source>
</evidence>
<keyword evidence="13" id="KW-0645">Protease</keyword>
<dbReference type="InterPro" id="IPR038765">
    <property type="entry name" value="Papain-like_cys_pep_sf"/>
</dbReference>
<evidence type="ECO:0000256" key="20">
    <source>
        <dbReference type="ARBA" id="ARBA00023242"/>
    </source>
</evidence>
<evidence type="ECO:0000256" key="11">
    <source>
        <dbReference type="ARBA" id="ARBA00022525"/>
    </source>
</evidence>